<feature type="transmembrane region" description="Helical" evidence="1">
    <location>
        <begin position="124"/>
        <end position="142"/>
    </location>
</feature>
<dbReference type="AlphaFoldDB" id="A0A382NT48"/>
<keyword evidence="1" id="KW-1133">Transmembrane helix</keyword>
<name>A0A382NT48_9ZZZZ</name>
<keyword evidence="1" id="KW-0812">Transmembrane</keyword>
<protein>
    <recommendedName>
        <fullName evidence="2">DUF7201 domain-containing protein</fullName>
    </recommendedName>
</protein>
<keyword evidence="1" id="KW-0472">Membrane</keyword>
<dbReference type="Pfam" id="PF23831">
    <property type="entry name" value="DUF7201"/>
    <property type="match status" value="1"/>
</dbReference>
<evidence type="ECO:0000313" key="3">
    <source>
        <dbReference type="EMBL" id="SVC63678.1"/>
    </source>
</evidence>
<proteinExistence type="predicted"/>
<gene>
    <name evidence="3" type="ORF">METZ01_LOCUS316532</name>
</gene>
<feature type="domain" description="DUF7201" evidence="2">
    <location>
        <begin position="9"/>
        <end position="139"/>
    </location>
</feature>
<evidence type="ECO:0000256" key="1">
    <source>
        <dbReference type="SAM" id="Phobius"/>
    </source>
</evidence>
<evidence type="ECO:0000259" key="2">
    <source>
        <dbReference type="Pfam" id="PF23831"/>
    </source>
</evidence>
<organism evidence="3">
    <name type="scientific">marine metagenome</name>
    <dbReference type="NCBI Taxonomy" id="408172"/>
    <lineage>
        <taxon>unclassified sequences</taxon>
        <taxon>metagenomes</taxon>
        <taxon>ecological metagenomes</taxon>
    </lineage>
</organism>
<dbReference type="InterPro" id="IPR055625">
    <property type="entry name" value="DUF7201"/>
</dbReference>
<dbReference type="EMBL" id="UINC01102223">
    <property type="protein sequence ID" value="SVC63678.1"/>
    <property type="molecule type" value="Genomic_DNA"/>
</dbReference>
<sequence>MPDIDQLTAEIKLLKKDITQSEAIHVRLDTAIEKLTELAVNIKSMLAVHESKITRAEQVDDDIFVLLESRRKEWEADLKELHSRITTNTRELREHTISSEKRLLMEMRGIRGELSNRVGILEKWRWIIIGGAIVIGLIFTDAKDSFLDLFK</sequence>
<reference evidence="3" key="1">
    <citation type="submission" date="2018-05" db="EMBL/GenBank/DDBJ databases">
        <authorList>
            <person name="Lanie J.A."/>
            <person name="Ng W.-L."/>
            <person name="Kazmierczak K.M."/>
            <person name="Andrzejewski T.M."/>
            <person name="Davidsen T.M."/>
            <person name="Wayne K.J."/>
            <person name="Tettelin H."/>
            <person name="Glass J.I."/>
            <person name="Rusch D."/>
            <person name="Podicherti R."/>
            <person name="Tsui H.-C.T."/>
            <person name="Winkler M.E."/>
        </authorList>
    </citation>
    <scope>NUCLEOTIDE SEQUENCE</scope>
</reference>
<accession>A0A382NT48</accession>